<dbReference type="Gene3D" id="3.10.20.30">
    <property type="match status" value="1"/>
</dbReference>
<accession>A0A1Q9EGW1</accession>
<sequence>MLRPEALAAMPAKEYLKHFHLDFYLSEAFRRCAKSETSSAEALESFWQAILEGSHLQPSDFTQYRTINATPENRRAFVQRFRNQLGQVTRDLSVIALTVLDFRDMIVMVCPDFPLDLITDAAEFTQHADTQSHRFLGERSPVASRQGDTRSGSPNGADLVLFPLQGLQQAVEFRFVYSEVFRSVKDFYKRQGLPGDFGVGTMASRISLARHLRDALFGAAGASQIPLAGAALPSEGALQKLLQGKRGLLEGFTEELSLTEAIREMANSFELTPPPIPATLLLKVAVPTAKVSEPPKEALESAAAAAEESQEREATEVLSAPAAAQTPSFAQGAARRSLRLAERQLASRSKIAGATAQAKEGAKQRVEAVDIMVSQSRTWPLLMAAACCLALLRSFWTPSPEAFVAPHRSVHLSVLAGCRAMSSGAVLVASNVPSVVKGVRARPGMPAHYKVTLETPDGPLTFECPEDEYILDQAEKEGMELPYSCRAGSCSSCAGKVLQGDIDQQDQAFLDDDMIRDGFCLTCVTLPASDVVIKTHCEDEL</sequence>
<dbReference type="FunFam" id="3.10.20.30:FF:000014">
    <property type="entry name" value="Ferredoxin"/>
    <property type="match status" value="1"/>
</dbReference>
<gene>
    <name evidence="11" type="primary">Ferredoxin</name>
    <name evidence="11" type="ORF">AK812_SmicGene10019</name>
</gene>
<evidence type="ECO:0000256" key="6">
    <source>
        <dbReference type="ARBA" id="ARBA00023004"/>
    </source>
</evidence>
<evidence type="ECO:0000256" key="9">
    <source>
        <dbReference type="SAM" id="MobiDB-lite"/>
    </source>
</evidence>
<dbReference type="PANTHER" id="PTHR43112:SF3">
    <property type="entry name" value="FERREDOXIN-2, CHLOROPLASTIC"/>
    <property type="match status" value="1"/>
</dbReference>
<dbReference type="InterPro" id="IPR012675">
    <property type="entry name" value="Beta-grasp_dom_sf"/>
</dbReference>
<dbReference type="GO" id="GO:0009055">
    <property type="term" value="F:electron transfer activity"/>
    <property type="evidence" value="ECO:0007669"/>
    <property type="project" value="InterPro"/>
</dbReference>
<dbReference type="InterPro" id="IPR036010">
    <property type="entry name" value="2Fe-2S_ferredoxin-like_sf"/>
</dbReference>
<dbReference type="NCBIfam" id="TIGR02008">
    <property type="entry name" value="fdx_plant"/>
    <property type="match status" value="1"/>
</dbReference>
<comment type="caution">
    <text evidence="11">The sequence shown here is derived from an EMBL/GenBank/DDBJ whole genome shotgun (WGS) entry which is preliminary data.</text>
</comment>
<dbReference type="GO" id="GO:0046872">
    <property type="term" value="F:metal ion binding"/>
    <property type="evidence" value="ECO:0007669"/>
    <property type="project" value="UniProtKB-KW"/>
</dbReference>
<keyword evidence="7" id="KW-0411">Iron-sulfur</keyword>
<dbReference type="EMBL" id="LSRX01000155">
    <property type="protein sequence ID" value="OLQ06683.1"/>
    <property type="molecule type" value="Genomic_DNA"/>
</dbReference>
<dbReference type="SUPFAM" id="SSF54292">
    <property type="entry name" value="2Fe-2S ferredoxin-like"/>
    <property type="match status" value="1"/>
</dbReference>
<evidence type="ECO:0000256" key="1">
    <source>
        <dbReference type="ARBA" id="ARBA00007874"/>
    </source>
</evidence>
<evidence type="ECO:0000256" key="2">
    <source>
        <dbReference type="ARBA" id="ARBA00022448"/>
    </source>
</evidence>
<keyword evidence="4" id="KW-0479">Metal-binding</keyword>
<keyword evidence="3" id="KW-0001">2Fe-2S</keyword>
<proteinExistence type="inferred from homology"/>
<dbReference type="PROSITE" id="PS51085">
    <property type="entry name" value="2FE2S_FER_2"/>
    <property type="match status" value="1"/>
</dbReference>
<reference evidence="11 12" key="1">
    <citation type="submission" date="2016-02" db="EMBL/GenBank/DDBJ databases">
        <title>Genome analysis of coral dinoflagellate symbionts highlights evolutionary adaptations to a symbiotic lifestyle.</title>
        <authorList>
            <person name="Aranda M."/>
            <person name="Li Y."/>
            <person name="Liew Y.J."/>
            <person name="Baumgarten S."/>
            <person name="Simakov O."/>
            <person name="Wilson M."/>
            <person name="Piel J."/>
            <person name="Ashoor H."/>
            <person name="Bougouffa S."/>
            <person name="Bajic V.B."/>
            <person name="Ryu T."/>
            <person name="Ravasi T."/>
            <person name="Bayer T."/>
            <person name="Micklem G."/>
            <person name="Kim H."/>
            <person name="Bhak J."/>
            <person name="Lajeunesse T.C."/>
            <person name="Voolstra C.R."/>
        </authorList>
    </citation>
    <scope>NUCLEOTIDE SEQUENCE [LARGE SCALE GENOMIC DNA]</scope>
    <source>
        <strain evidence="11 12">CCMP2467</strain>
    </source>
</reference>
<dbReference type="InterPro" id="IPR006058">
    <property type="entry name" value="2Fe2S_fd_BS"/>
</dbReference>
<dbReference type="Pfam" id="PF00111">
    <property type="entry name" value="Fer2"/>
    <property type="match status" value="1"/>
</dbReference>
<keyword evidence="12" id="KW-1185">Reference proteome</keyword>
<dbReference type="Proteomes" id="UP000186817">
    <property type="component" value="Unassembled WGS sequence"/>
</dbReference>
<organism evidence="11 12">
    <name type="scientific">Symbiodinium microadriaticum</name>
    <name type="common">Dinoflagellate</name>
    <name type="synonym">Zooxanthella microadriatica</name>
    <dbReference type="NCBI Taxonomy" id="2951"/>
    <lineage>
        <taxon>Eukaryota</taxon>
        <taxon>Sar</taxon>
        <taxon>Alveolata</taxon>
        <taxon>Dinophyceae</taxon>
        <taxon>Suessiales</taxon>
        <taxon>Symbiodiniaceae</taxon>
        <taxon>Symbiodinium</taxon>
    </lineage>
</organism>
<evidence type="ECO:0000313" key="11">
    <source>
        <dbReference type="EMBL" id="OLQ06683.1"/>
    </source>
</evidence>
<keyword evidence="2" id="KW-0813">Transport</keyword>
<keyword evidence="6" id="KW-0408">Iron</keyword>
<evidence type="ECO:0000259" key="10">
    <source>
        <dbReference type="PROSITE" id="PS51085"/>
    </source>
</evidence>
<comment type="similarity">
    <text evidence="1">Belongs to the 2Fe2S plant-type ferredoxin family.</text>
</comment>
<dbReference type="PANTHER" id="PTHR43112">
    <property type="entry name" value="FERREDOXIN"/>
    <property type="match status" value="1"/>
</dbReference>
<name>A0A1Q9EGW1_SYMMI</name>
<evidence type="ECO:0000256" key="4">
    <source>
        <dbReference type="ARBA" id="ARBA00022723"/>
    </source>
</evidence>
<comment type="cofactor">
    <cofactor evidence="8">
        <name>[2Fe-2S] cluster</name>
        <dbReference type="ChEBI" id="CHEBI:190135"/>
    </cofactor>
</comment>
<dbReference type="AlphaFoldDB" id="A0A1Q9EGW1"/>
<feature type="region of interest" description="Disordered" evidence="9">
    <location>
        <begin position="129"/>
        <end position="154"/>
    </location>
</feature>
<dbReference type="InterPro" id="IPR001041">
    <property type="entry name" value="2Fe-2S_ferredoxin-type"/>
</dbReference>
<keyword evidence="5" id="KW-0249">Electron transport</keyword>
<dbReference type="GO" id="GO:0022900">
    <property type="term" value="P:electron transport chain"/>
    <property type="evidence" value="ECO:0007669"/>
    <property type="project" value="InterPro"/>
</dbReference>
<dbReference type="GO" id="GO:0051537">
    <property type="term" value="F:2 iron, 2 sulfur cluster binding"/>
    <property type="evidence" value="ECO:0007669"/>
    <property type="project" value="UniProtKB-KW"/>
</dbReference>
<feature type="domain" description="2Fe-2S ferredoxin-type" evidence="10">
    <location>
        <begin position="449"/>
        <end position="539"/>
    </location>
</feature>
<evidence type="ECO:0000256" key="7">
    <source>
        <dbReference type="ARBA" id="ARBA00023014"/>
    </source>
</evidence>
<dbReference type="SMR" id="A0A1Q9EGW1"/>
<feature type="region of interest" description="Disordered" evidence="9">
    <location>
        <begin position="295"/>
        <end position="330"/>
    </location>
</feature>
<dbReference type="PROSITE" id="PS00197">
    <property type="entry name" value="2FE2S_FER_1"/>
    <property type="match status" value="1"/>
</dbReference>
<evidence type="ECO:0000256" key="8">
    <source>
        <dbReference type="ARBA" id="ARBA00034078"/>
    </source>
</evidence>
<evidence type="ECO:0000313" key="12">
    <source>
        <dbReference type="Proteomes" id="UP000186817"/>
    </source>
</evidence>
<dbReference type="CDD" id="cd00207">
    <property type="entry name" value="fer2"/>
    <property type="match status" value="1"/>
</dbReference>
<dbReference type="OrthoDB" id="447400at2759"/>
<protein>
    <submittedName>
        <fullName evidence="11">Ferredoxin</fullName>
    </submittedName>
</protein>
<dbReference type="InterPro" id="IPR010241">
    <property type="entry name" value="Fd_pln"/>
</dbReference>
<evidence type="ECO:0000256" key="3">
    <source>
        <dbReference type="ARBA" id="ARBA00022714"/>
    </source>
</evidence>
<evidence type="ECO:0000256" key="5">
    <source>
        <dbReference type="ARBA" id="ARBA00022982"/>
    </source>
</evidence>